<dbReference type="SUPFAM" id="SSF56219">
    <property type="entry name" value="DNase I-like"/>
    <property type="match status" value="1"/>
</dbReference>
<dbReference type="OrthoDB" id="6152807at2759"/>
<dbReference type="Gene3D" id="3.60.10.10">
    <property type="entry name" value="Endonuclease/exonuclease/phosphatase"/>
    <property type="match status" value="1"/>
</dbReference>
<dbReference type="GO" id="GO:0031012">
    <property type="term" value="C:extracellular matrix"/>
    <property type="evidence" value="ECO:0007669"/>
    <property type="project" value="TreeGrafter"/>
</dbReference>
<feature type="domain" description="Endonuclease/exonuclease/phosphatase" evidence="1">
    <location>
        <begin position="95"/>
        <end position="200"/>
    </location>
</feature>
<dbReference type="Pfam" id="PF14529">
    <property type="entry name" value="Exo_endo_phos_2"/>
    <property type="match status" value="1"/>
</dbReference>
<dbReference type="PANTHER" id="PTHR33395:SF22">
    <property type="entry name" value="REVERSE TRANSCRIPTASE DOMAIN-CONTAINING PROTEIN"/>
    <property type="match status" value="1"/>
</dbReference>
<comment type="caution">
    <text evidence="2">The sequence shown here is derived from an EMBL/GenBank/DDBJ whole genome shotgun (WGS) entry which is preliminary data.</text>
</comment>
<reference evidence="2" key="1">
    <citation type="submission" date="2019-04" db="EMBL/GenBank/DDBJ databases">
        <title>Genome assembly of Zosterops borbonicus 15179.</title>
        <authorList>
            <person name="Leroy T."/>
            <person name="Anselmetti Y."/>
            <person name="Tilak M.-K."/>
            <person name="Nabholz B."/>
        </authorList>
    </citation>
    <scope>NUCLEOTIDE SEQUENCE</scope>
    <source>
        <strain evidence="2">HGM_15179</strain>
        <tissue evidence="2">Muscle</tissue>
    </source>
</reference>
<dbReference type="GO" id="GO:0061343">
    <property type="term" value="P:cell adhesion involved in heart morphogenesis"/>
    <property type="evidence" value="ECO:0007669"/>
    <property type="project" value="TreeGrafter"/>
</dbReference>
<dbReference type="EMBL" id="SWJQ01002055">
    <property type="protein sequence ID" value="TRZ06974.1"/>
    <property type="molecule type" value="Genomic_DNA"/>
</dbReference>
<evidence type="ECO:0000259" key="1">
    <source>
        <dbReference type="Pfam" id="PF14529"/>
    </source>
</evidence>
<dbReference type="GO" id="GO:0007508">
    <property type="term" value="P:larval heart development"/>
    <property type="evidence" value="ECO:0007669"/>
    <property type="project" value="TreeGrafter"/>
</dbReference>
<dbReference type="AlphaFoldDB" id="A0A8K1D6V4"/>
<proteinExistence type="predicted"/>
<evidence type="ECO:0000313" key="3">
    <source>
        <dbReference type="Proteomes" id="UP000796761"/>
    </source>
</evidence>
<gene>
    <name evidence="2" type="ORF">HGM15179_020133</name>
</gene>
<name>A0A8K1D6V4_9PASS</name>
<keyword evidence="3" id="KW-1185">Reference proteome</keyword>
<dbReference type="GO" id="GO:0003824">
    <property type="term" value="F:catalytic activity"/>
    <property type="evidence" value="ECO:0007669"/>
    <property type="project" value="InterPro"/>
</dbReference>
<dbReference type="InterPro" id="IPR005135">
    <property type="entry name" value="Endo/exonuclease/phosphatase"/>
</dbReference>
<evidence type="ECO:0000313" key="2">
    <source>
        <dbReference type="EMBL" id="TRZ06974.1"/>
    </source>
</evidence>
<protein>
    <recommendedName>
        <fullName evidence="1">Endonuclease/exonuclease/phosphatase domain-containing protein</fullName>
    </recommendedName>
</protein>
<dbReference type="PANTHER" id="PTHR33395">
    <property type="entry name" value="TRANSCRIPTASE, PUTATIVE-RELATED-RELATED"/>
    <property type="match status" value="1"/>
</dbReference>
<dbReference type="Proteomes" id="UP000796761">
    <property type="component" value="Unassembled WGS sequence"/>
</dbReference>
<dbReference type="InterPro" id="IPR036691">
    <property type="entry name" value="Endo/exonu/phosph_ase_sf"/>
</dbReference>
<organism evidence="2 3">
    <name type="scientific">Zosterops borbonicus</name>
    <dbReference type="NCBI Taxonomy" id="364589"/>
    <lineage>
        <taxon>Eukaryota</taxon>
        <taxon>Metazoa</taxon>
        <taxon>Chordata</taxon>
        <taxon>Craniata</taxon>
        <taxon>Vertebrata</taxon>
        <taxon>Euteleostomi</taxon>
        <taxon>Archelosauria</taxon>
        <taxon>Archosauria</taxon>
        <taxon>Dinosauria</taxon>
        <taxon>Saurischia</taxon>
        <taxon>Theropoda</taxon>
        <taxon>Coelurosauria</taxon>
        <taxon>Aves</taxon>
        <taxon>Neognathae</taxon>
        <taxon>Neoaves</taxon>
        <taxon>Telluraves</taxon>
        <taxon>Australaves</taxon>
        <taxon>Passeriformes</taxon>
        <taxon>Sylvioidea</taxon>
        <taxon>Zosteropidae</taxon>
        <taxon>Zosterops</taxon>
    </lineage>
</organism>
<accession>A0A8K1D6V4</accession>
<sequence>MSKGRLVMSGIPQELLLGLAVLNIFVGDIDSGIECTLSKFTDNTKLYGTVDTLEGKGDIQRDLDRLEMWARVNLMKFNKAKCKGKANKADIILGVCYRPPDQEEEVDNLFYKQLENVSGSSALVLVGDFNLPDICWELNIAEKRQCRKFLECMDDNFLSQLVGEPTRGETKLDLLFRNRNGLVGDVVVGGQLGQSDHEIIEFSIIGEIWRYINKTFTLDFRRADFGP</sequence>